<accession>A0AB39TM20</accession>
<organism evidence="2">
    <name type="scientific">Streptomyces sp. Y1</name>
    <dbReference type="NCBI Taxonomy" id="3238634"/>
    <lineage>
        <taxon>Bacteria</taxon>
        <taxon>Bacillati</taxon>
        <taxon>Actinomycetota</taxon>
        <taxon>Actinomycetes</taxon>
        <taxon>Kitasatosporales</taxon>
        <taxon>Streptomycetaceae</taxon>
        <taxon>Streptomyces</taxon>
    </lineage>
</organism>
<dbReference type="EMBL" id="CP163445">
    <property type="protein sequence ID" value="XDQ80214.1"/>
    <property type="molecule type" value="Genomic_DNA"/>
</dbReference>
<evidence type="ECO:0008006" key="3">
    <source>
        <dbReference type="Google" id="ProtNLM"/>
    </source>
</evidence>
<evidence type="ECO:0000256" key="1">
    <source>
        <dbReference type="SAM" id="SignalP"/>
    </source>
</evidence>
<feature type="chain" id="PRO_5044244200" description="Lipoprotein" evidence="1">
    <location>
        <begin position="39"/>
        <end position="137"/>
    </location>
</feature>
<name>A0AB39TM20_9ACTN</name>
<dbReference type="RefSeq" id="WP_369183722.1">
    <property type="nucleotide sequence ID" value="NZ_CP163445.1"/>
</dbReference>
<protein>
    <recommendedName>
        <fullName evidence="3">Lipoprotein</fullName>
    </recommendedName>
</protein>
<reference evidence="2" key="1">
    <citation type="submission" date="2024-07" db="EMBL/GenBank/DDBJ databases">
        <authorList>
            <person name="Yu S.T."/>
        </authorList>
    </citation>
    <scope>NUCLEOTIDE SEQUENCE</scope>
    <source>
        <strain evidence="2">Y1</strain>
    </source>
</reference>
<gene>
    <name evidence="2" type="ORF">AB2U05_18000</name>
</gene>
<proteinExistence type="predicted"/>
<evidence type="ECO:0000313" key="2">
    <source>
        <dbReference type="EMBL" id="XDQ80214.1"/>
    </source>
</evidence>
<feature type="signal peptide" evidence="1">
    <location>
        <begin position="1"/>
        <end position="38"/>
    </location>
</feature>
<sequence length="137" mass="14866">MSNANPLECPVFTRRRVVPALLALVVAVLVPLTGCANAAGAEPEDKTFEFTGKSLNVKSHGIPTDLVPADRKDVKVTRWFDKDGRIGDTHEVWELQGDVLELRAGCNGVANCDARFRVEVPQGVAVLRDGRETDLKG</sequence>
<dbReference type="AlphaFoldDB" id="A0AB39TM20"/>
<keyword evidence="1" id="KW-0732">Signal</keyword>